<keyword evidence="1" id="KW-0812">Transmembrane</keyword>
<dbReference type="InParanoid" id="H2ZN11"/>
<dbReference type="Proteomes" id="UP000007875">
    <property type="component" value="Unassembled WGS sequence"/>
</dbReference>
<reference evidence="3" key="1">
    <citation type="submission" date="2003-08" db="EMBL/GenBank/DDBJ databases">
        <authorList>
            <person name="Birren B."/>
            <person name="Nusbaum C."/>
            <person name="Abebe A."/>
            <person name="Abouelleil A."/>
            <person name="Adekoya E."/>
            <person name="Ait-zahra M."/>
            <person name="Allen N."/>
            <person name="Allen T."/>
            <person name="An P."/>
            <person name="Anderson M."/>
            <person name="Anderson S."/>
            <person name="Arachchi H."/>
            <person name="Armbruster J."/>
            <person name="Bachantsang P."/>
            <person name="Baldwin J."/>
            <person name="Barry A."/>
            <person name="Bayul T."/>
            <person name="Blitshsteyn B."/>
            <person name="Bloom T."/>
            <person name="Blye J."/>
            <person name="Boguslavskiy L."/>
            <person name="Borowsky M."/>
            <person name="Boukhgalter B."/>
            <person name="Brunache A."/>
            <person name="Butler J."/>
            <person name="Calixte N."/>
            <person name="Calvo S."/>
            <person name="Camarata J."/>
            <person name="Campo K."/>
            <person name="Chang J."/>
            <person name="Cheshatsang Y."/>
            <person name="Citroen M."/>
            <person name="Collymore A."/>
            <person name="Considine T."/>
            <person name="Cook A."/>
            <person name="Cooke P."/>
            <person name="Corum B."/>
            <person name="Cuomo C."/>
            <person name="David R."/>
            <person name="Dawoe T."/>
            <person name="Degray S."/>
            <person name="Dodge S."/>
            <person name="Dooley K."/>
            <person name="Dorje P."/>
            <person name="Dorjee K."/>
            <person name="Dorris L."/>
            <person name="Duffey N."/>
            <person name="Dupes A."/>
            <person name="Elkins T."/>
            <person name="Engels R."/>
            <person name="Erickson J."/>
            <person name="Farina A."/>
            <person name="Faro S."/>
            <person name="Ferreira P."/>
            <person name="Fischer H."/>
            <person name="Fitzgerald M."/>
            <person name="Foley K."/>
            <person name="Gage D."/>
            <person name="Galagan J."/>
            <person name="Gearin G."/>
            <person name="Gnerre S."/>
            <person name="Gnirke A."/>
            <person name="Goyette A."/>
            <person name="Graham J."/>
            <person name="Grandbois E."/>
            <person name="Gyaltsen K."/>
            <person name="Hafez N."/>
            <person name="Hagopian D."/>
            <person name="Hagos B."/>
            <person name="Hall J."/>
            <person name="Hatcher B."/>
            <person name="Heller A."/>
            <person name="Higgins H."/>
            <person name="Honan T."/>
            <person name="Horn A."/>
            <person name="Houde N."/>
            <person name="Hughes L."/>
            <person name="Hulme W."/>
            <person name="Husby E."/>
            <person name="Iliev I."/>
            <person name="Jaffe D."/>
            <person name="Jones C."/>
            <person name="Kamal M."/>
            <person name="Kamat A."/>
            <person name="Kamvysselis M."/>
            <person name="Karlsson E."/>
            <person name="Kells C."/>
            <person name="Kieu A."/>
            <person name="Kisner P."/>
            <person name="Kodira C."/>
            <person name="Kulbokas E."/>
            <person name="Labutti K."/>
            <person name="Lama D."/>
            <person name="Landers T."/>
            <person name="Leger J."/>
            <person name="Levine S."/>
            <person name="Lewis D."/>
            <person name="Lewis T."/>
            <person name="Lindblad-toh K."/>
            <person name="Liu X."/>
            <person name="Lokyitsang T."/>
            <person name="Lokyitsang Y."/>
            <person name="Lucien O."/>
            <person name="Lui A."/>
            <person name="Ma L.J."/>
            <person name="Mabbitt R."/>
            <person name="Macdonald J."/>
            <person name="Maclean C."/>
            <person name="Major J."/>
            <person name="Manning J."/>
            <person name="Marabella R."/>
            <person name="Maru K."/>
            <person name="Matthews C."/>
            <person name="Mauceli E."/>
            <person name="Mccarthy M."/>
            <person name="Mcdonough S."/>
            <person name="Mcghee T."/>
            <person name="Meldrim J."/>
            <person name="Meneus L."/>
            <person name="Mesirov J."/>
            <person name="Mihalev A."/>
            <person name="Mihova T."/>
            <person name="Mikkelsen T."/>
            <person name="Mlenga V."/>
            <person name="Moru K."/>
            <person name="Mozes J."/>
            <person name="Mulrain L."/>
            <person name="Munson G."/>
            <person name="Naylor J."/>
            <person name="Newes C."/>
            <person name="Nguyen C."/>
            <person name="Nguyen N."/>
            <person name="Nguyen T."/>
            <person name="Nicol R."/>
            <person name="Nielsen C."/>
            <person name="Nizzari M."/>
            <person name="Norbu C."/>
            <person name="Norbu N."/>
            <person name="O'donnell P."/>
            <person name="Okoawo O."/>
            <person name="O'leary S."/>
            <person name="Omotosho B."/>
            <person name="O'neill K."/>
            <person name="Osman S."/>
            <person name="Parker S."/>
            <person name="Perrin D."/>
            <person name="Phunkhang P."/>
            <person name="Piqani B."/>
            <person name="Purcell S."/>
            <person name="Rachupka T."/>
            <person name="Ramasamy U."/>
            <person name="Rameau R."/>
            <person name="Ray V."/>
            <person name="Raymond C."/>
            <person name="Retta R."/>
            <person name="Richardson S."/>
            <person name="Rise C."/>
            <person name="Rodriguez J."/>
            <person name="Rogers J."/>
            <person name="Rogov P."/>
            <person name="Rutman M."/>
            <person name="Schupbach R."/>
            <person name="Seaman C."/>
            <person name="Settipalli S."/>
            <person name="Sharpe T."/>
            <person name="Sheridan J."/>
            <person name="Sherpa N."/>
            <person name="Shi J."/>
            <person name="Smirnov S."/>
            <person name="Smith C."/>
            <person name="Sougnez C."/>
            <person name="Spencer B."/>
            <person name="Stalker J."/>
            <person name="Stange-thomann N."/>
            <person name="Stavropoulos S."/>
            <person name="Stetson K."/>
            <person name="Stone C."/>
            <person name="Stone S."/>
            <person name="Stubbs M."/>
            <person name="Talamas J."/>
            <person name="Tchuinga P."/>
            <person name="Tenzing P."/>
            <person name="Tesfaye S."/>
            <person name="Theodore J."/>
            <person name="Thoulutsang Y."/>
            <person name="Topham K."/>
            <person name="Towey S."/>
            <person name="Tsamla T."/>
            <person name="Tsomo N."/>
            <person name="Vallee D."/>
            <person name="Vassiliev H."/>
            <person name="Venkataraman V."/>
            <person name="Vinson J."/>
            <person name="Vo A."/>
            <person name="Wade C."/>
            <person name="Wang S."/>
            <person name="Wangchuk T."/>
            <person name="Wangdi T."/>
            <person name="Whittaker C."/>
            <person name="Wilkinson J."/>
            <person name="Wu Y."/>
            <person name="Wyman D."/>
            <person name="Yadav S."/>
            <person name="Yang S."/>
            <person name="Yang X."/>
            <person name="Yeager S."/>
            <person name="Yee E."/>
            <person name="Young G."/>
            <person name="Zainoun J."/>
            <person name="Zembeck L."/>
            <person name="Zimmer A."/>
            <person name="Zody M."/>
            <person name="Lander E."/>
        </authorList>
    </citation>
    <scope>NUCLEOTIDE SEQUENCE [LARGE SCALE GENOMIC DNA]</scope>
</reference>
<evidence type="ECO:0000313" key="3">
    <source>
        <dbReference type="Proteomes" id="UP000007875"/>
    </source>
</evidence>
<reference evidence="2" key="2">
    <citation type="submission" date="2025-08" db="UniProtKB">
        <authorList>
            <consortium name="Ensembl"/>
        </authorList>
    </citation>
    <scope>IDENTIFICATION</scope>
</reference>
<dbReference type="AlphaFoldDB" id="H2ZN11"/>
<organism evidence="2 3">
    <name type="scientific">Ciona savignyi</name>
    <name type="common">Pacific transparent sea squirt</name>
    <dbReference type="NCBI Taxonomy" id="51511"/>
    <lineage>
        <taxon>Eukaryota</taxon>
        <taxon>Metazoa</taxon>
        <taxon>Chordata</taxon>
        <taxon>Tunicata</taxon>
        <taxon>Ascidiacea</taxon>
        <taxon>Phlebobranchia</taxon>
        <taxon>Cionidae</taxon>
        <taxon>Ciona</taxon>
    </lineage>
</organism>
<keyword evidence="1" id="KW-0472">Membrane</keyword>
<sequence>MNLHTIIPLWLNIANLVENVKSNVPTLSSNPPFPHIRPICDHFHTSVHYLHFIFCFFPSLALISCIFGSFFPNYFCHLKVTFFDLFIFEARFHLCCWNCCR</sequence>
<feature type="transmembrane region" description="Helical" evidence="1">
    <location>
        <begin position="49"/>
        <end position="71"/>
    </location>
</feature>
<accession>H2ZN11</accession>
<proteinExistence type="predicted"/>
<reference evidence="2" key="3">
    <citation type="submission" date="2025-09" db="UniProtKB">
        <authorList>
            <consortium name="Ensembl"/>
        </authorList>
    </citation>
    <scope>IDENTIFICATION</scope>
</reference>
<evidence type="ECO:0000313" key="2">
    <source>
        <dbReference type="Ensembl" id="ENSCSAVP00000018977.1"/>
    </source>
</evidence>
<name>H2ZN11_CIOSA</name>
<keyword evidence="3" id="KW-1185">Reference proteome</keyword>
<protein>
    <submittedName>
        <fullName evidence="2">Uncharacterized protein</fullName>
    </submittedName>
</protein>
<keyword evidence="1" id="KW-1133">Transmembrane helix</keyword>
<dbReference type="Ensembl" id="ENSCSAVT00000019184.1">
    <property type="protein sequence ID" value="ENSCSAVP00000018977.1"/>
    <property type="gene ID" value="ENSCSAVG00000011149.1"/>
</dbReference>
<dbReference type="HOGENOM" id="CLU_2297940_0_0_1"/>
<evidence type="ECO:0000256" key="1">
    <source>
        <dbReference type="SAM" id="Phobius"/>
    </source>
</evidence>